<dbReference type="RefSeq" id="WP_382315330.1">
    <property type="nucleotide sequence ID" value="NZ_JBHUFD010000005.1"/>
</dbReference>
<name>A0ABW4QWY8_9BACT</name>
<dbReference type="InterPro" id="IPR003675">
    <property type="entry name" value="Rce1/LyrA-like_dom"/>
</dbReference>
<keyword evidence="1" id="KW-0812">Transmembrane</keyword>
<dbReference type="EMBL" id="JBHUFD010000005">
    <property type="protein sequence ID" value="MFD1873972.1"/>
    <property type="molecule type" value="Genomic_DNA"/>
</dbReference>
<evidence type="ECO:0000259" key="2">
    <source>
        <dbReference type="Pfam" id="PF02517"/>
    </source>
</evidence>
<sequence length="323" mass="34726">MKGLPTRSLHPLLQILLLVGLAVAGLCLASLLALVLASSVFGLSVAQFGQLAAAPERVPHGWAVSMLLQGLSLAGLGLGAAVLPLVLRAANRPAERYFAPRPLGQAWWLGAAALLIIVSVPVQSALVAWNANAHFPAFLHDFEQWARSKEDQAAGLTKFLTEFTSPARLLVGLLVIAVTPAVAEELVFRGVIQRNLVRWFGSRHVGVWLAAALFSAVHMQFFGFVPRFLLGLVLGYLYEWSGNILVPMAAHFTQNAFQLILLYLAQHRHLSASFDPDANQALPWPSVLLSTVLSAALLYTLHQRMAADAPPLAVAADPAAPLR</sequence>
<dbReference type="Pfam" id="PF02517">
    <property type="entry name" value="Rce1-like"/>
    <property type="match status" value="1"/>
</dbReference>
<keyword evidence="4" id="KW-1185">Reference proteome</keyword>
<feature type="transmembrane region" description="Helical" evidence="1">
    <location>
        <begin position="169"/>
        <end position="188"/>
    </location>
</feature>
<feature type="transmembrane region" description="Helical" evidence="1">
    <location>
        <begin position="208"/>
        <end position="238"/>
    </location>
</feature>
<evidence type="ECO:0000313" key="3">
    <source>
        <dbReference type="EMBL" id="MFD1873972.1"/>
    </source>
</evidence>
<organism evidence="3 4">
    <name type="scientific">Hymenobacter bucti</name>
    <dbReference type="NCBI Taxonomy" id="1844114"/>
    <lineage>
        <taxon>Bacteria</taxon>
        <taxon>Pseudomonadati</taxon>
        <taxon>Bacteroidota</taxon>
        <taxon>Cytophagia</taxon>
        <taxon>Cytophagales</taxon>
        <taxon>Hymenobacteraceae</taxon>
        <taxon>Hymenobacter</taxon>
    </lineage>
</organism>
<dbReference type="EC" id="3.4.-.-" evidence="3"/>
<feature type="transmembrane region" description="Helical" evidence="1">
    <location>
        <begin position="66"/>
        <end position="87"/>
    </location>
</feature>
<comment type="caution">
    <text evidence="3">The sequence shown here is derived from an EMBL/GenBank/DDBJ whole genome shotgun (WGS) entry which is preliminary data.</text>
</comment>
<dbReference type="Proteomes" id="UP001597197">
    <property type="component" value="Unassembled WGS sequence"/>
</dbReference>
<feature type="transmembrane region" description="Helical" evidence="1">
    <location>
        <begin position="107"/>
        <end position="129"/>
    </location>
</feature>
<gene>
    <name evidence="3" type="ORF">ACFSDX_16120</name>
</gene>
<evidence type="ECO:0000256" key="1">
    <source>
        <dbReference type="SAM" id="Phobius"/>
    </source>
</evidence>
<keyword evidence="3" id="KW-0378">Hydrolase</keyword>
<evidence type="ECO:0000313" key="4">
    <source>
        <dbReference type="Proteomes" id="UP001597197"/>
    </source>
</evidence>
<keyword evidence="1" id="KW-1133">Transmembrane helix</keyword>
<reference evidence="4" key="1">
    <citation type="journal article" date="2019" name="Int. J. Syst. Evol. Microbiol.">
        <title>The Global Catalogue of Microorganisms (GCM) 10K type strain sequencing project: providing services to taxonomists for standard genome sequencing and annotation.</title>
        <authorList>
            <consortium name="The Broad Institute Genomics Platform"/>
            <consortium name="The Broad Institute Genome Sequencing Center for Infectious Disease"/>
            <person name="Wu L."/>
            <person name="Ma J."/>
        </authorList>
    </citation>
    <scope>NUCLEOTIDE SEQUENCE [LARGE SCALE GENOMIC DNA]</scope>
    <source>
        <strain evidence="4">CGMCC 1.15795</strain>
    </source>
</reference>
<dbReference type="GO" id="GO:0016787">
    <property type="term" value="F:hydrolase activity"/>
    <property type="evidence" value="ECO:0007669"/>
    <property type="project" value="UniProtKB-KW"/>
</dbReference>
<proteinExistence type="predicted"/>
<keyword evidence="1" id="KW-0472">Membrane</keyword>
<protein>
    <submittedName>
        <fullName evidence="3">CPBP family intramembrane glutamic endopeptidase</fullName>
        <ecNumber evidence="3">3.4.-.-</ecNumber>
    </submittedName>
</protein>
<accession>A0ABW4QWY8</accession>
<dbReference type="PANTHER" id="PTHR43592">
    <property type="entry name" value="CAAX AMINO TERMINAL PROTEASE"/>
    <property type="match status" value="1"/>
</dbReference>
<dbReference type="PANTHER" id="PTHR43592:SF15">
    <property type="entry name" value="CAAX AMINO TERMINAL PROTEASE FAMILY PROTEIN"/>
    <property type="match status" value="1"/>
</dbReference>
<feature type="domain" description="CAAX prenyl protease 2/Lysostaphin resistance protein A-like" evidence="2">
    <location>
        <begin position="168"/>
        <end position="257"/>
    </location>
</feature>